<dbReference type="STRING" id="69004.A0A182QM29"/>
<sequence length="241" mass="26319">MQQAIVAMIAVLIGVRSAALALPVSEQEASESSARELLDGLEQDILEINYNTTLQTWNYETNITDDTLDMRNDAVDDQSRFLKVLPNCHPHATGARTRGAQSLNGGILQQNSMVPLVLAVVLLVATGAAVGADPELERSELDARRYLIDLEEEILARNNNATELSWAYESNITEQALKQRNEAASRNANFFKLITHVTAGIGLNRARLWSAGSAQFIRRSVDGESGTDRDEATDLLVLASV</sequence>
<dbReference type="AlphaFoldDB" id="A0A182QM29"/>
<feature type="chain" id="PRO_5008133073" evidence="1">
    <location>
        <begin position="22"/>
        <end position="241"/>
    </location>
</feature>
<reference evidence="2" key="2">
    <citation type="submission" date="2020-05" db="UniProtKB">
        <authorList>
            <consortium name="EnsemblMetazoa"/>
        </authorList>
    </citation>
    <scope>IDENTIFICATION</scope>
    <source>
        <strain evidence="2">FAR1</strain>
    </source>
</reference>
<name>A0A182QM29_9DIPT</name>
<evidence type="ECO:0000256" key="1">
    <source>
        <dbReference type="SAM" id="SignalP"/>
    </source>
</evidence>
<dbReference type="EnsemblMetazoa" id="AFAF012918-RA">
    <property type="protein sequence ID" value="AFAF012918-PA"/>
    <property type="gene ID" value="AFAF012918"/>
</dbReference>
<keyword evidence="3" id="KW-1185">Reference proteome</keyword>
<evidence type="ECO:0000313" key="2">
    <source>
        <dbReference type="EnsemblMetazoa" id="AFAF012918-PA"/>
    </source>
</evidence>
<keyword evidence="1" id="KW-0732">Signal</keyword>
<organism evidence="2 3">
    <name type="scientific">Anopheles farauti</name>
    <dbReference type="NCBI Taxonomy" id="69004"/>
    <lineage>
        <taxon>Eukaryota</taxon>
        <taxon>Metazoa</taxon>
        <taxon>Ecdysozoa</taxon>
        <taxon>Arthropoda</taxon>
        <taxon>Hexapoda</taxon>
        <taxon>Insecta</taxon>
        <taxon>Pterygota</taxon>
        <taxon>Neoptera</taxon>
        <taxon>Endopterygota</taxon>
        <taxon>Diptera</taxon>
        <taxon>Nematocera</taxon>
        <taxon>Culicoidea</taxon>
        <taxon>Culicidae</taxon>
        <taxon>Anophelinae</taxon>
        <taxon>Anopheles</taxon>
    </lineage>
</organism>
<dbReference type="VEuPathDB" id="VectorBase:AFAF012918"/>
<proteinExistence type="predicted"/>
<accession>A0A182QM29</accession>
<feature type="signal peptide" evidence="1">
    <location>
        <begin position="1"/>
        <end position="21"/>
    </location>
</feature>
<evidence type="ECO:0000313" key="3">
    <source>
        <dbReference type="Proteomes" id="UP000075886"/>
    </source>
</evidence>
<dbReference type="Proteomes" id="UP000075886">
    <property type="component" value="Unassembled WGS sequence"/>
</dbReference>
<reference evidence="3" key="1">
    <citation type="submission" date="2014-01" db="EMBL/GenBank/DDBJ databases">
        <title>The Genome Sequence of Anopheles farauti FAR1 (V2).</title>
        <authorList>
            <consortium name="The Broad Institute Genomics Platform"/>
            <person name="Neafsey D.E."/>
            <person name="Besansky N."/>
            <person name="Howell P."/>
            <person name="Walton C."/>
            <person name="Young S.K."/>
            <person name="Zeng Q."/>
            <person name="Gargeya S."/>
            <person name="Fitzgerald M."/>
            <person name="Haas B."/>
            <person name="Abouelleil A."/>
            <person name="Allen A.W."/>
            <person name="Alvarado L."/>
            <person name="Arachchi H.M."/>
            <person name="Berlin A.M."/>
            <person name="Chapman S.B."/>
            <person name="Gainer-Dewar J."/>
            <person name="Goldberg J."/>
            <person name="Griggs A."/>
            <person name="Gujja S."/>
            <person name="Hansen M."/>
            <person name="Howarth C."/>
            <person name="Imamovic A."/>
            <person name="Ireland A."/>
            <person name="Larimer J."/>
            <person name="McCowan C."/>
            <person name="Murphy C."/>
            <person name="Pearson M."/>
            <person name="Poon T.W."/>
            <person name="Priest M."/>
            <person name="Roberts A."/>
            <person name="Saif S."/>
            <person name="Shea T."/>
            <person name="Sisk P."/>
            <person name="Sykes S."/>
            <person name="Wortman J."/>
            <person name="Nusbaum C."/>
            <person name="Birren B."/>
        </authorList>
    </citation>
    <scope>NUCLEOTIDE SEQUENCE [LARGE SCALE GENOMIC DNA]</scope>
    <source>
        <strain evidence="3">FAR1</strain>
    </source>
</reference>
<dbReference type="EMBL" id="AXCN02000684">
    <property type="status" value="NOT_ANNOTATED_CDS"/>
    <property type="molecule type" value="Genomic_DNA"/>
</dbReference>
<protein>
    <submittedName>
        <fullName evidence="2">Uncharacterized protein</fullName>
    </submittedName>
</protein>